<feature type="transmembrane region" description="Helical" evidence="1">
    <location>
        <begin position="139"/>
        <end position="159"/>
    </location>
</feature>
<evidence type="ECO:0000256" key="1">
    <source>
        <dbReference type="SAM" id="Phobius"/>
    </source>
</evidence>
<evidence type="ECO:0008006" key="4">
    <source>
        <dbReference type="Google" id="ProtNLM"/>
    </source>
</evidence>
<reference evidence="2 3" key="1">
    <citation type="submission" date="2016-10" db="EMBL/GenBank/DDBJ databases">
        <authorList>
            <person name="de Groot N.N."/>
        </authorList>
    </citation>
    <scope>NUCLEOTIDE SEQUENCE [LARGE SCALE GENOMIC DNA]</scope>
    <source>
        <strain evidence="2 3">DSM 27375</strain>
    </source>
</reference>
<accession>A0A1G7HW47</accession>
<feature type="transmembrane region" description="Helical" evidence="1">
    <location>
        <begin position="115"/>
        <end position="133"/>
    </location>
</feature>
<proteinExistence type="predicted"/>
<dbReference type="EMBL" id="FNBL01000002">
    <property type="protein sequence ID" value="SDF04309.1"/>
    <property type="molecule type" value="Genomic_DNA"/>
</dbReference>
<dbReference type="Proteomes" id="UP000182284">
    <property type="component" value="Unassembled WGS sequence"/>
</dbReference>
<dbReference type="AlphaFoldDB" id="A0A1G7HW47"/>
<keyword evidence="1" id="KW-0812">Transmembrane</keyword>
<sequence length="170" mass="18119">MQKPIASYFQTGSARPHSPEIPATSCARRAACACCAQRCLAGGSWASSSCTMLLCFDAFKSACFNIHSTSWRAPIPQCPHCMTEIHEEARVCPSCGAKKGVAGPGLSRRDIQTRAAVPAVVGALPLLFGLGQLLKGDGIGFILLTILALIPLGVAGWIFSASRQEEKWWQ</sequence>
<keyword evidence="1" id="KW-1133">Transmembrane helix</keyword>
<evidence type="ECO:0000313" key="3">
    <source>
        <dbReference type="Proteomes" id="UP000182284"/>
    </source>
</evidence>
<keyword evidence="1" id="KW-0472">Membrane</keyword>
<name>A0A1G7HW47_9RHOB</name>
<protein>
    <recommendedName>
        <fullName evidence="4">Zinc ribbon domain-containing protein</fullName>
    </recommendedName>
</protein>
<gene>
    <name evidence="2" type="ORF">SAMN04488117_10288</name>
</gene>
<evidence type="ECO:0000313" key="2">
    <source>
        <dbReference type="EMBL" id="SDF04309.1"/>
    </source>
</evidence>
<organism evidence="2 3">
    <name type="scientific">Celeribacter baekdonensis</name>
    <dbReference type="NCBI Taxonomy" id="875171"/>
    <lineage>
        <taxon>Bacteria</taxon>
        <taxon>Pseudomonadati</taxon>
        <taxon>Pseudomonadota</taxon>
        <taxon>Alphaproteobacteria</taxon>
        <taxon>Rhodobacterales</taxon>
        <taxon>Roseobacteraceae</taxon>
        <taxon>Celeribacter</taxon>
    </lineage>
</organism>